<dbReference type="PROSITE" id="PS51545">
    <property type="entry name" value="PIK_HELICAL"/>
    <property type="match status" value="1"/>
</dbReference>
<dbReference type="GeneID" id="100211167"/>
<evidence type="ECO:0000256" key="9">
    <source>
        <dbReference type="SAM" id="MobiDB-lite"/>
    </source>
</evidence>
<dbReference type="SMART" id="SM00312">
    <property type="entry name" value="PX"/>
    <property type="match status" value="1"/>
</dbReference>
<comment type="similarity">
    <text evidence="8">Belongs to the PI3/PI4-kinase family.</text>
</comment>
<dbReference type="SMART" id="SM00145">
    <property type="entry name" value="PI3Ka"/>
    <property type="match status" value="1"/>
</dbReference>
<dbReference type="SUPFAM" id="SSF49562">
    <property type="entry name" value="C2 domain (Calcium/lipid-binding domain, CaLB)"/>
    <property type="match status" value="2"/>
</dbReference>
<dbReference type="InterPro" id="IPR029071">
    <property type="entry name" value="Ubiquitin-like_domsf"/>
</dbReference>
<dbReference type="Gene3D" id="3.30.1520.10">
    <property type="entry name" value="Phox-like domain"/>
    <property type="match status" value="1"/>
</dbReference>
<dbReference type="RefSeq" id="XP_065676139.1">
    <property type="nucleotide sequence ID" value="XM_065820067.1"/>
</dbReference>
<dbReference type="Gene3D" id="3.10.20.770">
    <property type="match status" value="1"/>
</dbReference>
<dbReference type="Pfam" id="PF00792">
    <property type="entry name" value="PI3K_C2"/>
    <property type="match status" value="1"/>
</dbReference>
<dbReference type="InterPro" id="IPR016024">
    <property type="entry name" value="ARM-type_fold"/>
</dbReference>
<dbReference type="PROSITE" id="PS50004">
    <property type="entry name" value="C2"/>
    <property type="match status" value="1"/>
</dbReference>
<evidence type="ECO:0000259" key="11">
    <source>
        <dbReference type="PROSITE" id="PS50195"/>
    </source>
</evidence>
<dbReference type="PROSITE" id="PS50290">
    <property type="entry name" value="PI3_4_KINASE_3"/>
    <property type="match status" value="1"/>
</dbReference>
<dbReference type="SUPFAM" id="SSF48371">
    <property type="entry name" value="ARM repeat"/>
    <property type="match status" value="1"/>
</dbReference>
<evidence type="ECO:0000259" key="10">
    <source>
        <dbReference type="PROSITE" id="PS50004"/>
    </source>
</evidence>
<evidence type="ECO:0000259" key="15">
    <source>
        <dbReference type="PROSITE" id="PS51547"/>
    </source>
</evidence>
<gene>
    <name evidence="17" type="primary">LOC100211167</name>
</gene>
<keyword evidence="2" id="KW-0547">Nucleotide-binding</keyword>
<protein>
    <submittedName>
        <fullName evidence="17">Phosphatidylinositol 4-phosphate 3-kinase C2 domain-containing subunit alpha isoform X3</fullName>
    </submittedName>
</protein>
<dbReference type="InterPro" id="IPR000008">
    <property type="entry name" value="C2_dom"/>
</dbReference>
<name>A0ABM4DNJ6_HYDVU</name>
<dbReference type="CDD" id="cd04012">
    <property type="entry name" value="C2A_PI3K_class_II"/>
    <property type="match status" value="1"/>
</dbReference>
<evidence type="ECO:0000259" key="12">
    <source>
        <dbReference type="PROSITE" id="PS50290"/>
    </source>
</evidence>
<dbReference type="Gene3D" id="2.60.40.150">
    <property type="entry name" value="C2 domain"/>
    <property type="match status" value="2"/>
</dbReference>
<dbReference type="InterPro" id="IPR018936">
    <property type="entry name" value="PI3/4_kinase_CS"/>
</dbReference>
<dbReference type="InterPro" id="IPR000341">
    <property type="entry name" value="PI3K_Ras-bd_dom"/>
</dbReference>
<feature type="region of interest" description="Disordered" evidence="9">
    <location>
        <begin position="53"/>
        <end position="88"/>
    </location>
</feature>
<dbReference type="InterPro" id="IPR036871">
    <property type="entry name" value="PX_dom_sf"/>
</dbReference>
<dbReference type="Pfam" id="PF00787">
    <property type="entry name" value="PX"/>
    <property type="match status" value="1"/>
</dbReference>
<dbReference type="InterPro" id="IPR015433">
    <property type="entry name" value="PI3/4_kinase"/>
</dbReference>
<feature type="compositionally biased region" description="Pro residues" evidence="9">
    <location>
        <begin position="60"/>
        <end position="73"/>
    </location>
</feature>
<comment type="catalytic activity">
    <reaction evidence="7">
        <text>a 1,2-diacyl-sn-glycero-3-phospho-(1D-myo-inositol 4-phosphate) + ATP = a 1,2-diacyl-sn-glycero-3-phospho-(1D-myo-inositol-3,4-bisphosphate) + ADP + H(+)</text>
        <dbReference type="Rhea" id="RHEA:18373"/>
        <dbReference type="ChEBI" id="CHEBI:15378"/>
        <dbReference type="ChEBI" id="CHEBI:30616"/>
        <dbReference type="ChEBI" id="CHEBI:57658"/>
        <dbReference type="ChEBI" id="CHEBI:58178"/>
        <dbReference type="ChEBI" id="CHEBI:456216"/>
        <dbReference type="EC" id="2.7.1.154"/>
    </reaction>
    <physiologicalReaction direction="left-to-right" evidence="7">
        <dbReference type="Rhea" id="RHEA:18374"/>
    </physiologicalReaction>
</comment>
<dbReference type="Pfam" id="PF00454">
    <property type="entry name" value="PI3_PI4_kinase"/>
    <property type="match status" value="1"/>
</dbReference>
<dbReference type="PROSITE" id="PS51547">
    <property type="entry name" value="C2_PI3K"/>
    <property type="match status" value="1"/>
</dbReference>
<evidence type="ECO:0000313" key="16">
    <source>
        <dbReference type="Proteomes" id="UP001652625"/>
    </source>
</evidence>
<dbReference type="InterPro" id="IPR001263">
    <property type="entry name" value="PI3K_accessory_dom"/>
</dbReference>
<dbReference type="InterPro" id="IPR035892">
    <property type="entry name" value="C2_domain_sf"/>
</dbReference>
<evidence type="ECO:0000256" key="2">
    <source>
        <dbReference type="ARBA" id="ARBA00022741"/>
    </source>
</evidence>
<accession>A0ABM4DNJ6</accession>
<evidence type="ECO:0000256" key="8">
    <source>
        <dbReference type="PROSITE-ProRule" id="PRU00880"/>
    </source>
</evidence>
<feature type="domain" description="PIK helical" evidence="13">
    <location>
        <begin position="719"/>
        <end position="894"/>
    </location>
</feature>
<dbReference type="Gene3D" id="3.30.1010.10">
    <property type="entry name" value="Phosphatidylinositol 3-kinase Catalytic Subunit, Chain A, domain 4"/>
    <property type="match status" value="1"/>
</dbReference>
<dbReference type="PROSITE" id="PS51546">
    <property type="entry name" value="PI3K_RBD"/>
    <property type="match status" value="1"/>
</dbReference>
<dbReference type="InterPro" id="IPR001683">
    <property type="entry name" value="PX_dom"/>
</dbReference>
<feature type="domain" description="PI3K/PI4K catalytic" evidence="12">
    <location>
        <begin position="961"/>
        <end position="1239"/>
    </location>
</feature>
<feature type="domain" description="PX" evidence="11">
    <location>
        <begin position="1282"/>
        <end position="1398"/>
    </location>
</feature>
<keyword evidence="5" id="KW-0443">Lipid metabolism</keyword>
<evidence type="ECO:0000256" key="5">
    <source>
        <dbReference type="ARBA" id="ARBA00023098"/>
    </source>
</evidence>
<feature type="domain" description="PI3K-RBD" evidence="14">
    <location>
        <begin position="286"/>
        <end position="374"/>
    </location>
</feature>
<dbReference type="PROSITE" id="PS50195">
    <property type="entry name" value="PX"/>
    <property type="match status" value="1"/>
</dbReference>
<dbReference type="SMART" id="SM00142">
    <property type="entry name" value="PI3K_C2"/>
    <property type="match status" value="1"/>
</dbReference>
<dbReference type="CDD" id="cd08381">
    <property type="entry name" value="C2B_PI3K_class_II"/>
    <property type="match status" value="1"/>
</dbReference>
<keyword evidence="3" id="KW-0418">Kinase</keyword>
<dbReference type="Proteomes" id="UP001652625">
    <property type="component" value="Chromosome 15"/>
</dbReference>
<evidence type="ECO:0000256" key="3">
    <source>
        <dbReference type="ARBA" id="ARBA00022777"/>
    </source>
</evidence>
<dbReference type="PANTHER" id="PTHR10048:SF14">
    <property type="entry name" value="LD28067P"/>
    <property type="match status" value="1"/>
</dbReference>
<reference evidence="17" key="1">
    <citation type="submission" date="2025-08" db="UniProtKB">
        <authorList>
            <consortium name="RefSeq"/>
        </authorList>
    </citation>
    <scope>IDENTIFICATION</scope>
</reference>
<dbReference type="SMART" id="SM00146">
    <property type="entry name" value="PI3Kc"/>
    <property type="match status" value="1"/>
</dbReference>
<evidence type="ECO:0000256" key="4">
    <source>
        <dbReference type="ARBA" id="ARBA00022840"/>
    </source>
</evidence>
<keyword evidence="1" id="KW-0808">Transferase</keyword>
<evidence type="ECO:0000256" key="6">
    <source>
        <dbReference type="ARBA" id="ARBA00023985"/>
    </source>
</evidence>
<dbReference type="Pfam" id="PF00613">
    <property type="entry name" value="PI3Ka"/>
    <property type="match status" value="1"/>
</dbReference>
<evidence type="ECO:0000256" key="7">
    <source>
        <dbReference type="ARBA" id="ARBA00029297"/>
    </source>
</evidence>
<dbReference type="PROSITE" id="PS00916">
    <property type="entry name" value="PI3_4_KINASE_2"/>
    <property type="match status" value="1"/>
</dbReference>
<dbReference type="InterPro" id="IPR002420">
    <property type="entry name" value="PI3K-type_C2_dom"/>
</dbReference>
<sequence>MAVFGDLIDFSEDLVNISDTKRSSNLIISSMTSNAFFFQTSHHLPNPYLENISLDKEETPPPLPPKEPPPLPPKQRYSKRIESTDKHGKNSLMKDSFLRVNTYSPPIALKKSSKTIECQKKFSKTECIENNTLEKETCYTKKCFKETLTKLRSQSLNDLPSQSKVLSPIRHRSMESFQFLSGPTLLQSIKYTLRISNEVSKLNKPSRPPPPKTNRFSCPQPYSITQNGVDMFLDNIMFKKAEERNEEAKDFFKTMNELRSLFRHTDKTVNPGYIKAPQCLNHALNDTIFTIMVHFYTKSQVLTCFSSIKAKEFILNALKFFNTSFNELDILSGQYVLQFAGYSMFADDNVPLCDYVCVQETTKLDKQLEVYLILQEHINTDLARNEIDDKDDIKGIHFDQFFNNSSSICVTEEGLSVLLDMYNSEASRLVHDVSQTYKMQYFPERLVQVVKAMSTALGCIELLEIQNGIALLLSLKKEMRLTTLQNAEFQNPMHFNLIRFKKALQRLTSGVYSLIELYCKSFNTSFAPHCYPFYRSLPNCSERIDPRTLTDNFSIRIMSVHRIPSNWKSEFTDFELEVSLYYGGKLLCPKRRCSPCNIVYGFFDHLKVCEVIELEIAVKQIPREAKVAISLFGCNQPKRSSDGKTMLGWVSANVYDYQGFLLSGSKLLGLLSNVEFNPVAICATNNIEHRETVIVKIDFQAYHTEVIFPQPIIFDESLMHETNDLSQKEMEFIQKTISKDVAKLTKQERLVIWRHRYSLLHSPSALVYILSSAPSWDSESVNDIHMVLALWGRVPPEEALIFLQADFPDKIVRETAVLWLNELTDDDLYDFLPELVQALKYEAYHKSALANFLIKRSLSSPRLTHFLFWHLKYYIGDIQFGQRFKIVLSGLLGICGEAMRTSLSKQDKLVCMLTDIAKKIKDSKFASRKSLLQTELEKVNLEISTSFRLPIEPTIQVSHIISEESSYFNSNTLPLKVVFKNEDPKGNKVPLIFKIGDDLRKDLVTVLMFRVMNKFWINEGFDLKMLLYNVLPTGPSIGFIEMVSNASTFREIHTEHGLTGSFKEDSLALWLQRYNTSEAEYAQAVKTFTASAAAYCVATYLLGIGDRHNDNIMLTRKGHLFHIDFSKFMGAVQMFGGIKRDRVPFVLTPDMAYVINNGLAPTPNFQKFIEYCCNAFNSIRRKKTLVLNLLGLMVYSDISYLSTKEDLFYIEDALQPHLNDDQATTYFTRLIEGSLSSRSTQLNFFIHNVAQIKTAGETVLRTSRSNPLFSFSNKIHTIDEDGVFASARVVDFQKRYFPEKHYVFVINTIRENEKLPSFIFRRYEDFQELHSKLTYAFNVSIALPDLPPKILLGRSQVREVAARRRLDLDKYLVNLFYLEEVWRSNIVHTFLYSYIKDKEEQRRFTDYVYLLEQGNHLSRIGGKIKLSLVYKNDAFHILVSHVKELIPKRIEEVIDCYVKCYLLPDPMKCTKRKTKICRRSLNPTFNDILVYDFLPLELLKKRLLQVSVWEHDPLNKNEFLGGVDIYLNNFNLTNPVSDWFKLTNISLEDWSNGI</sequence>
<keyword evidence="4" id="KW-0067">ATP-binding</keyword>
<evidence type="ECO:0000313" key="17">
    <source>
        <dbReference type="RefSeq" id="XP_065676139.1"/>
    </source>
</evidence>
<feature type="domain" description="C2 PI3K-type" evidence="15">
    <location>
        <begin position="549"/>
        <end position="709"/>
    </location>
</feature>
<dbReference type="InterPro" id="IPR042236">
    <property type="entry name" value="PI3K_accessory_sf"/>
</dbReference>
<feature type="region of interest" description="Disordered" evidence="9">
    <location>
        <begin position="200"/>
        <end position="219"/>
    </location>
</feature>
<dbReference type="Gene3D" id="1.25.40.70">
    <property type="entry name" value="Phosphatidylinositol 3-kinase, accessory domain (PIK)"/>
    <property type="match status" value="1"/>
</dbReference>
<feature type="compositionally biased region" description="Basic and acidic residues" evidence="9">
    <location>
        <begin position="79"/>
        <end position="88"/>
    </location>
</feature>
<evidence type="ECO:0000259" key="14">
    <source>
        <dbReference type="PROSITE" id="PS51546"/>
    </source>
</evidence>
<dbReference type="SUPFAM" id="SSF56112">
    <property type="entry name" value="Protein kinase-like (PK-like)"/>
    <property type="match status" value="1"/>
</dbReference>
<feature type="domain" description="C2" evidence="10">
    <location>
        <begin position="1420"/>
        <end position="1540"/>
    </location>
</feature>
<dbReference type="SMART" id="SM00239">
    <property type="entry name" value="C2"/>
    <property type="match status" value="1"/>
</dbReference>
<organism evidence="16 17">
    <name type="scientific">Hydra vulgaris</name>
    <name type="common">Hydra</name>
    <name type="synonym">Hydra attenuata</name>
    <dbReference type="NCBI Taxonomy" id="6087"/>
    <lineage>
        <taxon>Eukaryota</taxon>
        <taxon>Metazoa</taxon>
        <taxon>Cnidaria</taxon>
        <taxon>Hydrozoa</taxon>
        <taxon>Hydroidolina</taxon>
        <taxon>Anthoathecata</taxon>
        <taxon>Aplanulata</taxon>
        <taxon>Hydridae</taxon>
        <taxon>Hydra</taxon>
    </lineage>
</organism>
<evidence type="ECO:0000259" key="13">
    <source>
        <dbReference type="PROSITE" id="PS51545"/>
    </source>
</evidence>
<dbReference type="SUPFAM" id="SSF54236">
    <property type="entry name" value="Ubiquitin-like"/>
    <property type="match status" value="1"/>
</dbReference>
<comment type="catalytic activity">
    <reaction evidence="6">
        <text>a 1,2-diacyl-sn-glycero-3-phospho-(1D-myo-inositol) + ATP = a 1,2-diacyl-sn-glycero-3-phospho-(1D-myo-inositol-3-phosphate) + ADP + H(+)</text>
        <dbReference type="Rhea" id="RHEA:12709"/>
        <dbReference type="ChEBI" id="CHEBI:15378"/>
        <dbReference type="ChEBI" id="CHEBI:30616"/>
        <dbReference type="ChEBI" id="CHEBI:57880"/>
        <dbReference type="ChEBI" id="CHEBI:58088"/>
        <dbReference type="ChEBI" id="CHEBI:456216"/>
        <dbReference type="EC" id="2.7.1.137"/>
    </reaction>
    <physiologicalReaction direction="left-to-right" evidence="6">
        <dbReference type="Rhea" id="RHEA:12710"/>
    </physiologicalReaction>
</comment>
<dbReference type="InterPro" id="IPR011009">
    <property type="entry name" value="Kinase-like_dom_sf"/>
</dbReference>
<keyword evidence="16" id="KW-1185">Reference proteome</keyword>
<evidence type="ECO:0000256" key="1">
    <source>
        <dbReference type="ARBA" id="ARBA00022679"/>
    </source>
</evidence>
<proteinExistence type="inferred from homology"/>
<dbReference type="PANTHER" id="PTHR10048">
    <property type="entry name" value="PHOSPHATIDYLINOSITOL KINASE"/>
    <property type="match status" value="1"/>
</dbReference>
<dbReference type="Pfam" id="PF00794">
    <property type="entry name" value="PI3K_rbd"/>
    <property type="match status" value="1"/>
</dbReference>
<dbReference type="InterPro" id="IPR000403">
    <property type="entry name" value="PI3/4_kinase_cat_dom"/>
</dbReference>
<dbReference type="SUPFAM" id="SSF64268">
    <property type="entry name" value="PX domain"/>
    <property type="match status" value="1"/>
</dbReference>
<dbReference type="Gene3D" id="1.10.1070.11">
    <property type="entry name" value="Phosphatidylinositol 3-/4-kinase, catalytic domain"/>
    <property type="match status" value="1"/>
</dbReference>
<dbReference type="InterPro" id="IPR036940">
    <property type="entry name" value="PI3/4_kinase_cat_sf"/>
</dbReference>
<dbReference type="Pfam" id="PF00168">
    <property type="entry name" value="C2"/>
    <property type="match status" value="1"/>
</dbReference>